<evidence type="ECO:0000256" key="2">
    <source>
        <dbReference type="SAM" id="MobiDB-lite"/>
    </source>
</evidence>
<dbReference type="Gene3D" id="3.30.70.1820">
    <property type="entry name" value="L1 transposable element, RRM domain"/>
    <property type="match status" value="1"/>
</dbReference>
<sequence>MTRVQRSPPTNVKQNSMPKSTEPSPSTSGGNNNINIGDDKNVSVRNTKRPRLSESSDDCDKQNEVLDELTDHTLMTHPNLVELISKLREDIESVVTIQIQSSLKLYFENQLSELTKVVHGLKDSIQFMSNDFDDMKIELAKNKDLVSQLQKENEDLKTNVADLSVRLNIMEQQSRQDNIELNGIPENQAENLITTVIQLGKTISCDIQAGDITSVTRVKKLDSQSSRPRSIIVKLKNSRKRDEVLASVTKFNRTNSADKLNTRHLGYAGTKSPVFVSEHLSPLNKSIHAQARKVAREKGYKYVWVRDGRVLVRKDDGARAVHIKSLQSANML</sequence>
<feature type="compositionally biased region" description="Polar residues" evidence="2">
    <location>
        <begin position="1"/>
        <end position="28"/>
    </location>
</feature>
<feature type="region of interest" description="Disordered" evidence="2">
    <location>
        <begin position="1"/>
        <end position="62"/>
    </location>
</feature>
<dbReference type="Pfam" id="PF25298">
    <property type="entry name" value="Baculo_FP_2nd"/>
    <property type="match status" value="1"/>
</dbReference>
<protein>
    <recommendedName>
        <fullName evidence="3">FP protein C-terminal domain-containing protein</fullName>
    </recommendedName>
</protein>
<keyword evidence="1" id="KW-0175">Coiled coil</keyword>
<feature type="domain" description="FP protein C-terminal" evidence="3">
    <location>
        <begin position="282"/>
        <end position="327"/>
    </location>
</feature>
<dbReference type="AlphaFoldDB" id="A0A2A4IUX2"/>
<dbReference type="EMBL" id="NWSH01006948">
    <property type="protein sequence ID" value="PCG63178.1"/>
    <property type="molecule type" value="Genomic_DNA"/>
</dbReference>
<feature type="compositionally biased region" description="Basic and acidic residues" evidence="2">
    <location>
        <begin position="51"/>
        <end position="62"/>
    </location>
</feature>
<feature type="coiled-coil region" evidence="1">
    <location>
        <begin position="132"/>
        <end position="173"/>
    </location>
</feature>
<accession>A0A2A4IUX2</accession>
<organism evidence="4">
    <name type="scientific">Heliothis virescens</name>
    <name type="common">Tobacco budworm moth</name>
    <dbReference type="NCBI Taxonomy" id="7102"/>
    <lineage>
        <taxon>Eukaryota</taxon>
        <taxon>Metazoa</taxon>
        <taxon>Ecdysozoa</taxon>
        <taxon>Arthropoda</taxon>
        <taxon>Hexapoda</taxon>
        <taxon>Insecta</taxon>
        <taxon>Pterygota</taxon>
        <taxon>Neoptera</taxon>
        <taxon>Endopterygota</taxon>
        <taxon>Lepidoptera</taxon>
        <taxon>Glossata</taxon>
        <taxon>Ditrysia</taxon>
        <taxon>Noctuoidea</taxon>
        <taxon>Noctuidae</taxon>
        <taxon>Heliothinae</taxon>
        <taxon>Heliothis</taxon>
    </lineage>
</organism>
<dbReference type="PANTHER" id="PTHR11505">
    <property type="entry name" value="L1 TRANSPOSABLE ELEMENT-RELATED"/>
    <property type="match status" value="1"/>
</dbReference>
<evidence type="ECO:0000256" key="1">
    <source>
        <dbReference type="SAM" id="Coils"/>
    </source>
</evidence>
<evidence type="ECO:0000259" key="3">
    <source>
        <dbReference type="Pfam" id="PF25298"/>
    </source>
</evidence>
<comment type="caution">
    <text evidence="4">The sequence shown here is derived from an EMBL/GenBank/DDBJ whole genome shotgun (WGS) entry which is preliminary data.</text>
</comment>
<dbReference type="InterPro" id="IPR057251">
    <property type="entry name" value="FP_C"/>
</dbReference>
<dbReference type="InterPro" id="IPR004244">
    <property type="entry name" value="Transposase_22"/>
</dbReference>
<reference evidence="4" key="1">
    <citation type="submission" date="2017-09" db="EMBL/GenBank/DDBJ databases">
        <title>Contemporary evolution of a Lepidopteran species, Heliothis virescens, in response to modern agricultural practices.</title>
        <authorList>
            <person name="Fritz M.L."/>
            <person name="Deyonke A.M."/>
            <person name="Papanicolaou A."/>
            <person name="Micinski S."/>
            <person name="Westbrook J."/>
            <person name="Gould F."/>
        </authorList>
    </citation>
    <scope>NUCLEOTIDE SEQUENCE [LARGE SCALE GENOMIC DNA]</scope>
    <source>
        <strain evidence="4">HvINT-</strain>
        <tissue evidence="4">Whole body</tissue>
    </source>
</reference>
<name>A0A2A4IUX2_HELVI</name>
<evidence type="ECO:0000313" key="4">
    <source>
        <dbReference type="EMBL" id="PCG63178.1"/>
    </source>
</evidence>
<gene>
    <name evidence="4" type="ORF">B5V51_12820</name>
</gene>
<proteinExistence type="predicted"/>